<protein>
    <submittedName>
        <fullName evidence="1">Uncharacterized protein</fullName>
    </submittedName>
</protein>
<reference evidence="1" key="1">
    <citation type="journal article" date="2015" name="Nature">
        <title>Complex archaea that bridge the gap between prokaryotes and eukaryotes.</title>
        <authorList>
            <person name="Spang A."/>
            <person name="Saw J.H."/>
            <person name="Jorgensen S.L."/>
            <person name="Zaremba-Niedzwiedzka K."/>
            <person name="Martijn J."/>
            <person name="Lind A.E."/>
            <person name="van Eijk R."/>
            <person name="Schleper C."/>
            <person name="Guy L."/>
            <person name="Ettema T.J."/>
        </authorList>
    </citation>
    <scope>NUCLEOTIDE SEQUENCE</scope>
</reference>
<proteinExistence type="predicted"/>
<accession>A0A0F9XNL5</accession>
<sequence length="74" mass="8415">MKPCGVCGESIIDFNISLRYQTKILITVCSIDCFTGLVKAADKLLGINFKKPELEWGKIAEMIERFKENLVDLY</sequence>
<gene>
    <name evidence="1" type="ORF">LCGC14_0196160</name>
</gene>
<evidence type="ECO:0000313" key="1">
    <source>
        <dbReference type="EMBL" id="KKN93783.1"/>
    </source>
</evidence>
<dbReference type="AlphaFoldDB" id="A0A0F9XNL5"/>
<organism evidence="1">
    <name type="scientific">marine sediment metagenome</name>
    <dbReference type="NCBI Taxonomy" id="412755"/>
    <lineage>
        <taxon>unclassified sequences</taxon>
        <taxon>metagenomes</taxon>
        <taxon>ecological metagenomes</taxon>
    </lineage>
</organism>
<comment type="caution">
    <text evidence="1">The sequence shown here is derived from an EMBL/GenBank/DDBJ whole genome shotgun (WGS) entry which is preliminary data.</text>
</comment>
<dbReference type="EMBL" id="LAZR01000084">
    <property type="protein sequence ID" value="KKN93783.1"/>
    <property type="molecule type" value="Genomic_DNA"/>
</dbReference>
<name>A0A0F9XNL5_9ZZZZ</name>